<evidence type="ECO:0000313" key="1">
    <source>
        <dbReference type="EMBL" id="CAI3979991.1"/>
    </source>
</evidence>
<dbReference type="Proteomes" id="UP001152797">
    <property type="component" value="Unassembled WGS sequence"/>
</dbReference>
<evidence type="ECO:0000313" key="2">
    <source>
        <dbReference type="EMBL" id="CAL4767303.1"/>
    </source>
</evidence>
<evidence type="ECO:0000313" key="3">
    <source>
        <dbReference type="Proteomes" id="UP001152797"/>
    </source>
</evidence>
<dbReference type="AlphaFoldDB" id="A0A9P1BXF1"/>
<comment type="caution">
    <text evidence="1">The sequence shown here is derived from an EMBL/GenBank/DDBJ whole genome shotgun (WGS) entry which is preliminary data.</text>
</comment>
<protein>
    <submittedName>
        <fullName evidence="1">Uncharacterized protein</fullName>
    </submittedName>
</protein>
<proteinExistence type="predicted"/>
<sequence>MVQMQTMVTVQVQDMNDMKASKLAAVDNLKGVDVISTKEVHTACGNEQKQYSNEAFVAQPVITANAEDAASAPRVAPVAPVAPTLSQRLFKAAKKSKAAQTKETFAVLCFDRGDGDEEVVEVKEGGCKRLLSVCKGVTKEKLMSDRLDCSAVASIKACVDRILGKAGKESIAGISCDVGYLWLKHQRTLRQALPKFPVLTTPMMQLPFIWTCFGNEKTLLVTWKDEALCEALCETDSESSESHHLGHLGFLETAGIRLDTDRVEILTLSTSDLEWSPFLSGMTTPSENEKLLNQLVNMVHQKVIQLLDKDGVKGVKGVGVNSVVLDSMLSPFGKELSAATNLPVFDEVSMLKLFSSASSLSHFSDASVLCRLDEKSQSQRSKIDGTRMGLVRLEHEYPYGVGDIDHGSTFRFQSCPGVVQGLTFEEAQRGSKDPVILENLKRVVDKMEAEECFGIAGNCGFMHFYQEFVRDYATVPVFMSALVQVPTMAAALEPDERILILTANESSFMESRDALLSAEGRPFCDFNRVLVRGCEHVPGFEAVANADLVDNIKVQENLGEYVKEILEQEKESDKGPIKSILLECTQMPHYAAAIRQSTGLPVFDVVTCVNFFASSLCHPLPKAQVLNGVNGDAKKCDHDRQCPTDVEHQRKG</sequence>
<dbReference type="OrthoDB" id="421106at2759"/>
<dbReference type="EMBL" id="CAMXCT030000529">
    <property type="protein sequence ID" value="CAL4767303.1"/>
    <property type="molecule type" value="Genomic_DNA"/>
</dbReference>
<keyword evidence="3" id="KW-1185">Reference proteome</keyword>
<name>A0A9P1BXF1_9DINO</name>
<dbReference type="EMBL" id="CAMXCT020000529">
    <property type="protein sequence ID" value="CAL1133366.1"/>
    <property type="molecule type" value="Genomic_DNA"/>
</dbReference>
<reference evidence="2 3" key="2">
    <citation type="submission" date="2024-05" db="EMBL/GenBank/DDBJ databases">
        <authorList>
            <person name="Chen Y."/>
            <person name="Shah S."/>
            <person name="Dougan E. K."/>
            <person name="Thang M."/>
            <person name="Chan C."/>
        </authorList>
    </citation>
    <scope>NUCLEOTIDE SEQUENCE [LARGE SCALE GENOMIC DNA]</scope>
</reference>
<organism evidence="1">
    <name type="scientific">Cladocopium goreaui</name>
    <dbReference type="NCBI Taxonomy" id="2562237"/>
    <lineage>
        <taxon>Eukaryota</taxon>
        <taxon>Sar</taxon>
        <taxon>Alveolata</taxon>
        <taxon>Dinophyceae</taxon>
        <taxon>Suessiales</taxon>
        <taxon>Symbiodiniaceae</taxon>
        <taxon>Cladocopium</taxon>
    </lineage>
</organism>
<accession>A0A9P1BXF1</accession>
<reference evidence="1" key="1">
    <citation type="submission" date="2022-10" db="EMBL/GenBank/DDBJ databases">
        <authorList>
            <person name="Chen Y."/>
            <person name="Dougan E. K."/>
            <person name="Chan C."/>
            <person name="Rhodes N."/>
            <person name="Thang M."/>
        </authorList>
    </citation>
    <scope>NUCLEOTIDE SEQUENCE</scope>
</reference>
<gene>
    <name evidence="1" type="ORF">C1SCF055_LOCUS7906</name>
</gene>
<dbReference type="EMBL" id="CAMXCT010000529">
    <property type="protein sequence ID" value="CAI3979991.1"/>
    <property type="molecule type" value="Genomic_DNA"/>
</dbReference>